<dbReference type="InterPro" id="IPR035996">
    <property type="entry name" value="4pyrrol_Methylase_sf"/>
</dbReference>
<comment type="catalytic activity">
    <reaction evidence="6">
        <text>2-[(3S)-amino-3-carboxypropyl]-L-histidyl-[translation elongation factor 2] + 3 S-adenosyl-L-methionine = diphthine-[translation elongation factor 2] + 3 S-adenosyl-L-homocysteine + 3 H(+)</text>
        <dbReference type="Rhea" id="RHEA:36415"/>
        <dbReference type="Rhea" id="RHEA-COMP:9749"/>
        <dbReference type="Rhea" id="RHEA-COMP:10172"/>
        <dbReference type="ChEBI" id="CHEBI:15378"/>
        <dbReference type="ChEBI" id="CHEBI:57856"/>
        <dbReference type="ChEBI" id="CHEBI:59789"/>
        <dbReference type="ChEBI" id="CHEBI:73995"/>
        <dbReference type="ChEBI" id="CHEBI:82696"/>
        <dbReference type="EC" id="2.1.1.98"/>
    </reaction>
</comment>
<dbReference type="GO" id="GO:0017183">
    <property type="term" value="P:protein histidyl modification to diphthamide"/>
    <property type="evidence" value="ECO:0007669"/>
    <property type="project" value="UniProtKB-UniRule"/>
</dbReference>
<dbReference type="eggNOG" id="arCOG04161">
    <property type="taxonomic scope" value="Archaea"/>
</dbReference>
<evidence type="ECO:0000256" key="1">
    <source>
        <dbReference type="ARBA" id="ARBA00005156"/>
    </source>
</evidence>
<proteinExistence type="inferred from homology"/>
<dbReference type="KEGG" id="tpe:Tpen_0689"/>
<comment type="function">
    <text evidence="6">S-adenosyl-L-methionine-dependent methyltransferase that catalyzes the trimethylation of the amino group of the modified target histidine residue in translation elongation factor 2 (EF-2), to form an intermediate called diphthine. The three successive methylation reactions represent the second step of diphthamide biosynthesis.</text>
</comment>
<feature type="binding site" evidence="6 7">
    <location>
        <position position="237"/>
    </location>
    <ligand>
        <name>S-adenosyl-L-methionine</name>
        <dbReference type="ChEBI" id="CHEBI:59789"/>
    </ligand>
</feature>
<dbReference type="HOGENOM" id="CLU_066040_0_0_2"/>
<feature type="binding site" evidence="6 7">
    <location>
        <position position="169"/>
    </location>
    <ligand>
        <name>S-adenosyl-L-methionine</name>
        <dbReference type="ChEBI" id="CHEBI:59789"/>
    </ligand>
</feature>
<dbReference type="UniPathway" id="UPA00559"/>
<dbReference type="EMBL" id="CP000505">
    <property type="protein sequence ID" value="ABL78091.1"/>
    <property type="molecule type" value="Genomic_DNA"/>
</dbReference>
<organism evidence="9 10">
    <name type="scientific">Thermofilum pendens (strain DSM 2475 / Hrk 5)</name>
    <dbReference type="NCBI Taxonomy" id="368408"/>
    <lineage>
        <taxon>Archaea</taxon>
        <taxon>Thermoproteota</taxon>
        <taxon>Thermoprotei</taxon>
        <taxon>Thermofilales</taxon>
        <taxon>Thermofilaceae</taxon>
        <taxon>Thermofilum</taxon>
    </lineage>
</organism>
<accession>A1RY11</accession>
<evidence type="ECO:0000256" key="6">
    <source>
        <dbReference type="HAMAP-Rule" id="MF_01084"/>
    </source>
</evidence>
<dbReference type="Gene3D" id="3.30.950.10">
    <property type="entry name" value="Methyltransferase, Cobalt-precorrin-4 Transmethylase, Domain 2"/>
    <property type="match status" value="1"/>
</dbReference>
<dbReference type="Proteomes" id="UP000000641">
    <property type="component" value="Chromosome"/>
</dbReference>
<comment type="pathway">
    <text evidence="1 6">Protein modification; peptidyl-diphthamide biosynthesis.</text>
</comment>
<keyword evidence="4 6" id="KW-0808">Transferase</keyword>
<dbReference type="InterPro" id="IPR014776">
    <property type="entry name" value="4pyrrole_Mease_sub2"/>
</dbReference>
<dbReference type="AlphaFoldDB" id="A1RY11"/>
<reference evidence="10" key="1">
    <citation type="journal article" date="2008" name="J. Bacteriol.">
        <title>Genome sequence of Thermofilum pendens reveals an exceptional loss of biosynthetic pathways without genome reduction.</title>
        <authorList>
            <person name="Anderson I."/>
            <person name="Rodriguez J."/>
            <person name="Susanti D."/>
            <person name="Porat I."/>
            <person name="Reich C."/>
            <person name="Ulrich L.E."/>
            <person name="Elkins J.G."/>
            <person name="Mavromatis K."/>
            <person name="Lykidis A."/>
            <person name="Kim E."/>
            <person name="Thompson L.S."/>
            <person name="Nolan M."/>
            <person name="Land M."/>
            <person name="Copeland A."/>
            <person name="Lapidus A."/>
            <person name="Lucas S."/>
            <person name="Detter C."/>
            <person name="Zhulin I.B."/>
            <person name="Olsen G.J."/>
            <person name="Whitman W."/>
            <person name="Mukhopadhyay B."/>
            <person name="Bristow J."/>
            <person name="Kyrpides N."/>
        </authorList>
    </citation>
    <scope>NUCLEOTIDE SEQUENCE [LARGE SCALE GENOMIC DNA]</scope>
    <source>
        <strain evidence="10">DSM 2475 / Hrk 5</strain>
    </source>
</reference>
<feature type="binding site" evidence="6 7">
    <location>
        <position position="9"/>
    </location>
    <ligand>
        <name>S-adenosyl-L-methionine</name>
        <dbReference type="ChEBI" id="CHEBI:59789"/>
    </ligand>
</feature>
<evidence type="ECO:0000313" key="10">
    <source>
        <dbReference type="Proteomes" id="UP000000641"/>
    </source>
</evidence>
<protein>
    <recommendedName>
        <fullName evidence="6">Diphthine synthase</fullName>
        <ecNumber evidence="6">2.1.1.98</ecNumber>
    </recommendedName>
    <alternativeName>
        <fullName evidence="6">Diphthamide biosynthesis methyltransferase</fullName>
    </alternativeName>
</protein>
<gene>
    <name evidence="6" type="primary">dphB</name>
    <name evidence="9" type="ordered locus">Tpen_0689</name>
</gene>
<evidence type="ECO:0000256" key="4">
    <source>
        <dbReference type="ARBA" id="ARBA00022679"/>
    </source>
</evidence>
<evidence type="ECO:0000259" key="8">
    <source>
        <dbReference type="Pfam" id="PF00590"/>
    </source>
</evidence>
<comment type="similarity">
    <text evidence="2 6">Belongs to the diphthine synthase family.</text>
</comment>
<evidence type="ECO:0000256" key="5">
    <source>
        <dbReference type="ARBA" id="ARBA00022691"/>
    </source>
</evidence>
<dbReference type="HAMAP" id="MF_01084">
    <property type="entry name" value="Diphthine_synth"/>
    <property type="match status" value="1"/>
</dbReference>
<dbReference type="Gene3D" id="3.40.1010.10">
    <property type="entry name" value="Cobalt-precorrin-4 Transmethylase, Domain 1"/>
    <property type="match status" value="1"/>
</dbReference>
<dbReference type="RefSeq" id="WP_011752356.1">
    <property type="nucleotide sequence ID" value="NC_008698.1"/>
</dbReference>
<dbReference type="PANTHER" id="PTHR10882">
    <property type="entry name" value="DIPHTHINE SYNTHASE"/>
    <property type="match status" value="1"/>
</dbReference>
<dbReference type="InterPro" id="IPR004551">
    <property type="entry name" value="Dphthn_synthase"/>
</dbReference>
<feature type="binding site" evidence="6 7">
    <location>
        <begin position="114"/>
        <end position="115"/>
    </location>
    <ligand>
        <name>S-adenosyl-L-methionine</name>
        <dbReference type="ChEBI" id="CHEBI:59789"/>
    </ligand>
</feature>
<keyword evidence="10" id="KW-1185">Reference proteome</keyword>
<evidence type="ECO:0000256" key="3">
    <source>
        <dbReference type="ARBA" id="ARBA00022603"/>
    </source>
</evidence>
<keyword evidence="3 6" id="KW-0489">Methyltransferase</keyword>
<dbReference type="Pfam" id="PF00590">
    <property type="entry name" value="TP_methylase"/>
    <property type="match status" value="1"/>
</dbReference>
<dbReference type="SUPFAM" id="SSF53790">
    <property type="entry name" value="Tetrapyrrole methylase"/>
    <property type="match status" value="1"/>
</dbReference>
<evidence type="ECO:0000256" key="7">
    <source>
        <dbReference type="PIRSR" id="PIRSR036432-1"/>
    </source>
</evidence>
<comment type="caution">
    <text evidence="6">Lacks conserved residue(s) required for the propagation of feature annotation.</text>
</comment>
<keyword evidence="5 6" id="KW-0949">S-adenosyl-L-methionine</keyword>
<dbReference type="OrthoDB" id="39139at2157"/>
<feature type="domain" description="Tetrapyrrole methylase" evidence="8">
    <location>
        <begin position="1"/>
        <end position="227"/>
    </location>
</feature>
<dbReference type="GO" id="GO:0032259">
    <property type="term" value="P:methylation"/>
    <property type="evidence" value="ECO:0007669"/>
    <property type="project" value="UniProtKB-KW"/>
</dbReference>
<dbReference type="PIRSF" id="PIRSF036432">
    <property type="entry name" value="Diphthine_synth"/>
    <property type="match status" value="1"/>
</dbReference>
<dbReference type="STRING" id="368408.Tpen_0689"/>
<dbReference type="InterPro" id="IPR014777">
    <property type="entry name" value="4pyrrole_Mease_sub1"/>
</dbReference>
<feature type="binding site" evidence="6 7">
    <location>
        <position position="212"/>
    </location>
    <ligand>
        <name>S-adenosyl-L-methionine</name>
        <dbReference type="ChEBI" id="CHEBI:59789"/>
    </ligand>
</feature>
<dbReference type="PANTHER" id="PTHR10882:SF0">
    <property type="entry name" value="DIPHTHINE METHYL ESTER SYNTHASE"/>
    <property type="match status" value="1"/>
</dbReference>
<dbReference type="InterPro" id="IPR000878">
    <property type="entry name" value="4pyrrol_Mease"/>
</dbReference>
<dbReference type="CDD" id="cd11647">
    <property type="entry name" value="DHP5_DphB"/>
    <property type="match status" value="1"/>
</dbReference>
<feature type="binding site" evidence="6 7">
    <location>
        <position position="89"/>
    </location>
    <ligand>
        <name>S-adenosyl-L-methionine</name>
        <dbReference type="ChEBI" id="CHEBI:59789"/>
    </ligand>
</feature>
<evidence type="ECO:0000313" key="9">
    <source>
        <dbReference type="EMBL" id="ABL78091.1"/>
    </source>
</evidence>
<evidence type="ECO:0000256" key="2">
    <source>
        <dbReference type="ARBA" id="ARBA00006729"/>
    </source>
</evidence>
<dbReference type="NCBIfam" id="TIGR00522">
    <property type="entry name" value="dph5"/>
    <property type="match status" value="1"/>
</dbReference>
<name>A1RY11_THEPD</name>
<sequence>MLVVAGLGLCGTRDISVGLLREAEDADEIFLETYTSVSPGLRVEDLVSVLGRGVKLVTRKDLEDESARTVLEVAARGKALLLTIGNPLIATTHSSIVVEAAKRGIKVRVLPAPSIIDGIIASTGLHVYKFGRVVSLVFPEDPSLKNYPYTPYSVLKDNVSRGLHTIFLLDIRADEGRYMLFREASELLLRLEERFQENVVDENTLVIGVARATAEDEKVFAGRISEAINADLGNAPHTLIVPGELHDSEIDFLHYKTGRPVEVFKSWNAKVNAKKKQSGTSPTWREP</sequence>
<comment type="subunit">
    <text evidence="6">Homodimer.</text>
</comment>
<dbReference type="EnsemblBacteria" id="ABL78091">
    <property type="protein sequence ID" value="ABL78091"/>
    <property type="gene ID" value="Tpen_0689"/>
</dbReference>
<dbReference type="GeneID" id="4602003"/>
<dbReference type="GO" id="GO:0004164">
    <property type="term" value="F:diphthine synthase activity"/>
    <property type="evidence" value="ECO:0007669"/>
    <property type="project" value="UniProtKB-UniRule"/>
</dbReference>
<dbReference type="EC" id="2.1.1.98" evidence="6"/>